<feature type="region of interest" description="Disordered" evidence="1">
    <location>
        <begin position="1"/>
        <end position="57"/>
    </location>
</feature>
<sequence>MPSDPYSPQPDDRAARDDAFARAFAPPQEPRQDPQQTPPPPYGAPVPNPYTAPAQDEALARAFAPPPGDLPFGAVPPGAVPPGAVPPAAPWGGGAWGAGAGPYGWQQPPLGPPTAWNGYAITSFVLGVLGIACCMWVGAIAFGVAALRTVRARNERGRGLAIAGVVLGGFWAVVLAVLMVLGVVLDDRGPLGTAPFRDENGSDRTATTGVFDLTAGECFVKLGSGKGEDLTDVETVDCSEPHYGEVYATPHFTAAAYPGKDGVVADAKKGCAETLFDYAPDSWAVPEDMEIHFFYPDAATWALDDDHYATCFLTDSSSVATGTVRQDRTGLNDEQMAYLRAEHRVDRAYDEQPQAKPAADPAAYREWAKKLSTAVGGEVDDLGRRSWGGLAAAPVGALKDELKQALPHLQAAGAATDPKVLERELDAAEGLLGFERPAAVRAALGLATGDGKRDGGGAPGGVRTESPAPVADLRGPGRPSAGGAAPARG</sequence>
<dbReference type="Proteomes" id="UP001499987">
    <property type="component" value="Unassembled WGS sequence"/>
</dbReference>
<keyword evidence="5" id="KW-1185">Reference proteome</keyword>
<keyword evidence="2" id="KW-0472">Membrane</keyword>
<keyword evidence="2" id="KW-1133">Transmembrane helix</keyword>
<feature type="domain" description="DUF4190" evidence="3">
    <location>
        <begin position="119"/>
        <end position="178"/>
    </location>
</feature>
<organism evidence="4 5">
    <name type="scientific">Kitasatospora arboriphila</name>
    <dbReference type="NCBI Taxonomy" id="258052"/>
    <lineage>
        <taxon>Bacteria</taxon>
        <taxon>Bacillati</taxon>
        <taxon>Actinomycetota</taxon>
        <taxon>Actinomycetes</taxon>
        <taxon>Kitasatosporales</taxon>
        <taxon>Streptomycetaceae</taxon>
        <taxon>Kitasatospora</taxon>
    </lineage>
</organism>
<comment type="caution">
    <text evidence="4">The sequence shown here is derived from an EMBL/GenBank/DDBJ whole genome shotgun (WGS) entry which is preliminary data.</text>
</comment>
<evidence type="ECO:0000313" key="4">
    <source>
        <dbReference type="EMBL" id="GAA1070754.1"/>
    </source>
</evidence>
<dbReference type="Pfam" id="PF13828">
    <property type="entry name" value="DUF4190"/>
    <property type="match status" value="1"/>
</dbReference>
<feature type="region of interest" description="Disordered" evidence="1">
    <location>
        <begin position="445"/>
        <end position="489"/>
    </location>
</feature>
<name>A0ABP4DTG5_9ACTN</name>
<feature type="compositionally biased region" description="Low complexity" evidence="1">
    <location>
        <begin position="474"/>
        <end position="489"/>
    </location>
</feature>
<accession>A0ABP4DTG5</accession>
<feature type="transmembrane region" description="Helical" evidence="2">
    <location>
        <begin position="159"/>
        <end position="185"/>
    </location>
</feature>
<dbReference type="InterPro" id="IPR025241">
    <property type="entry name" value="DUF4190"/>
</dbReference>
<reference evidence="5" key="1">
    <citation type="journal article" date="2019" name="Int. J. Syst. Evol. Microbiol.">
        <title>The Global Catalogue of Microorganisms (GCM) 10K type strain sequencing project: providing services to taxonomists for standard genome sequencing and annotation.</title>
        <authorList>
            <consortium name="The Broad Institute Genomics Platform"/>
            <consortium name="The Broad Institute Genome Sequencing Center for Infectious Disease"/>
            <person name="Wu L."/>
            <person name="Ma J."/>
        </authorList>
    </citation>
    <scope>NUCLEOTIDE SEQUENCE [LARGE SCALE GENOMIC DNA]</scope>
    <source>
        <strain evidence="5">JCM 13002</strain>
    </source>
</reference>
<feature type="compositionally biased region" description="Basic and acidic residues" evidence="1">
    <location>
        <begin position="10"/>
        <end position="20"/>
    </location>
</feature>
<evidence type="ECO:0000259" key="3">
    <source>
        <dbReference type="Pfam" id="PF13828"/>
    </source>
</evidence>
<proteinExistence type="predicted"/>
<dbReference type="RefSeq" id="WP_344621960.1">
    <property type="nucleotide sequence ID" value="NZ_BAAALD010000004.1"/>
</dbReference>
<gene>
    <name evidence="4" type="ORF">GCM10009663_07010</name>
</gene>
<feature type="transmembrane region" description="Helical" evidence="2">
    <location>
        <begin position="119"/>
        <end position="147"/>
    </location>
</feature>
<keyword evidence="2" id="KW-0812">Transmembrane</keyword>
<evidence type="ECO:0000313" key="5">
    <source>
        <dbReference type="Proteomes" id="UP001499987"/>
    </source>
</evidence>
<protein>
    <recommendedName>
        <fullName evidence="3">DUF4190 domain-containing protein</fullName>
    </recommendedName>
</protein>
<evidence type="ECO:0000256" key="1">
    <source>
        <dbReference type="SAM" id="MobiDB-lite"/>
    </source>
</evidence>
<evidence type="ECO:0000256" key="2">
    <source>
        <dbReference type="SAM" id="Phobius"/>
    </source>
</evidence>
<feature type="compositionally biased region" description="Pro residues" evidence="1">
    <location>
        <begin position="36"/>
        <end position="50"/>
    </location>
</feature>
<dbReference type="EMBL" id="BAAALD010000004">
    <property type="protein sequence ID" value="GAA1070754.1"/>
    <property type="molecule type" value="Genomic_DNA"/>
</dbReference>